<dbReference type="InterPro" id="IPR018712">
    <property type="entry name" value="Tle1-like_cat"/>
</dbReference>
<dbReference type="HOGENOM" id="CLU_005049_5_0_1"/>
<reference evidence="4" key="2">
    <citation type="submission" date="2015-01" db="EMBL/GenBank/DDBJ databases">
        <title>Evolutionary Origins and Diversification of the Mycorrhizal Mutualists.</title>
        <authorList>
            <consortium name="DOE Joint Genome Institute"/>
            <consortium name="Mycorrhizal Genomics Consortium"/>
            <person name="Kohler A."/>
            <person name="Kuo A."/>
            <person name="Nagy L.G."/>
            <person name="Floudas D."/>
            <person name="Copeland A."/>
            <person name="Barry K.W."/>
            <person name="Cichocki N."/>
            <person name="Veneault-Fourrey C."/>
            <person name="LaButti K."/>
            <person name="Lindquist E.A."/>
            <person name="Lipzen A."/>
            <person name="Lundell T."/>
            <person name="Morin E."/>
            <person name="Murat C."/>
            <person name="Riley R."/>
            <person name="Ohm R."/>
            <person name="Sun H."/>
            <person name="Tunlid A."/>
            <person name="Henrissat B."/>
            <person name="Grigoriev I.V."/>
            <person name="Hibbett D.S."/>
            <person name="Martin F."/>
        </authorList>
    </citation>
    <scope>NUCLEOTIDE SEQUENCE [LARGE SCALE GENOMIC DNA]</scope>
    <source>
        <strain evidence="4">MUT 4182</strain>
    </source>
</reference>
<keyword evidence="4" id="KW-1185">Reference proteome</keyword>
<dbReference type="InterPro" id="IPR029058">
    <property type="entry name" value="AB_hydrolase_fold"/>
</dbReference>
<feature type="domain" description="T6SS Phospholipase effector Tle1-like catalytic" evidence="2">
    <location>
        <begin position="6"/>
        <end position="296"/>
    </location>
</feature>
<dbReference type="SUPFAM" id="SSF53474">
    <property type="entry name" value="alpha/beta-Hydrolases"/>
    <property type="match status" value="1"/>
</dbReference>
<organism evidence="3 4">
    <name type="scientific">Tulasnella calospora MUT 4182</name>
    <dbReference type="NCBI Taxonomy" id="1051891"/>
    <lineage>
        <taxon>Eukaryota</taxon>
        <taxon>Fungi</taxon>
        <taxon>Dikarya</taxon>
        <taxon>Basidiomycota</taxon>
        <taxon>Agaricomycotina</taxon>
        <taxon>Agaricomycetes</taxon>
        <taxon>Cantharellales</taxon>
        <taxon>Tulasnellaceae</taxon>
        <taxon>Tulasnella</taxon>
    </lineage>
</organism>
<feature type="region of interest" description="Disordered" evidence="1">
    <location>
        <begin position="209"/>
        <end position="231"/>
    </location>
</feature>
<evidence type="ECO:0000256" key="1">
    <source>
        <dbReference type="SAM" id="MobiDB-lite"/>
    </source>
</evidence>
<dbReference type="STRING" id="1051891.A0A0C3QEZ8"/>
<name>A0A0C3QEZ8_9AGAM</name>
<evidence type="ECO:0000313" key="4">
    <source>
        <dbReference type="Proteomes" id="UP000054248"/>
    </source>
</evidence>
<dbReference type="Pfam" id="PF09994">
    <property type="entry name" value="T6SS_Tle1-like_cat"/>
    <property type="match status" value="1"/>
</dbReference>
<protein>
    <recommendedName>
        <fullName evidence="2">T6SS Phospholipase effector Tle1-like catalytic domain-containing protein</fullName>
    </recommendedName>
</protein>
<dbReference type="AlphaFoldDB" id="A0A0C3QEZ8"/>
<evidence type="ECO:0000313" key="3">
    <source>
        <dbReference type="EMBL" id="KIO29835.1"/>
    </source>
</evidence>
<dbReference type="PANTHER" id="PTHR33840:SF2">
    <property type="entry name" value="TLE1 PHOSPHOLIPASE DOMAIN-CONTAINING PROTEIN"/>
    <property type="match status" value="1"/>
</dbReference>
<dbReference type="OrthoDB" id="3162439at2759"/>
<dbReference type="Proteomes" id="UP000054248">
    <property type="component" value="Unassembled WGS sequence"/>
</dbReference>
<gene>
    <name evidence="3" type="ORF">M407DRAFT_69953</name>
</gene>
<proteinExistence type="predicted"/>
<evidence type="ECO:0000259" key="2">
    <source>
        <dbReference type="Pfam" id="PF09994"/>
    </source>
</evidence>
<accession>A0A0C3QEZ8</accession>
<sequence length="310" mass="34698">MTKQPKTLILCFDGTSNSFSDENTNVVRLFSALDKNDMDRQMCYYQPGIGTYVAPNSVWSPTLQSLAKIMDSGVAWYLDAHIMGGYRFLMENYQPGDKICLFGFSRGAYTARCLAGMLHKVGLLPKSNEEQISFAYKKYQDTTPNGKINARGFKAAFSRDVEIEFMGVWDTVSSVGFFSRHLPFTASNTIVRTFRHALALDEHRAKFKPNPWHRTAPSAAAAKHDPDKGTAVVPARPTTFFERISDGVKHGYHGRTETNVKEVWFAGCHSDVGGGSAENNQDYTLANPSLMWMVKEIRDSDAPITFKKYA</sequence>
<dbReference type="EMBL" id="KN822978">
    <property type="protein sequence ID" value="KIO29835.1"/>
    <property type="molecule type" value="Genomic_DNA"/>
</dbReference>
<reference evidence="3 4" key="1">
    <citation type="submission" date="2014-04" db="EMBL/GenBank/DDBJ databases">
        <authorList>
            <consortium name="DOE Joint Genome Institute"/>
            <person name="Kuo A."/>
            <person name="Girlanda M."/>
            <person name="Perotto S."/>
            <person name="Kohler A."/>
            <person name="Nagy L.G."/>
            <person name="Floudas D."/>
            <person name="Copeland A."/>
            <person name="Barry K.W."/>
            <person name="Cichocki N."/>
            <person name="Veneault-Fourrey C."/>
            <person name="LaButti K."/>
            <person name="Lindquist E.A."/>
            <person name="Lipzen A."/>
            <person name="Lundell T."/>
            <person name="Morin E."/>
            <person name="Murat C."/>
            <person name="Sun H."/>
            <person name="Tunlid A."/>
            <person name="Henrissat B."/>
            <person name="Grigoriev I.V."/>
            <person name="Hibbett D.S."/>
            <person name="Martin F."/>
            <person name="Nordberg H.P."/>
            <person name="Cantor M.N."/>
            <person name="Hua S.X."/>
        </authorList>
    </citation>
    <scope>NUCLEOTIDE SEQUENCE [LARGE SCALE GENOMIC DNA]</scope>
    <source>
        <strain evidence="3 4">MUT 4182</strain>
    </source>
</reference>
<feature type="non-terminal residue" evidence="3">
    <location>
        <position position="310"/>
    </location>
</feature>
<dbReference type="PANTHER" id="PTHR33840">
    <property type="match status" value="1"/>
</dbReference>